<proteinExistence type="predicted"/>
<feature type="non-terminal residue" evidence="4">
    <location>
        <position position="117"/>
    </location>
</feature>
<dbReference type="AlphaFoldDB" id="A0A3M6UEL6"/>
<sequence>MERSRFPRRNRVDYKALNVLSTVDLEVHLKGRRKFKSGSKVYFVERLISRRRLKNEDFEYLVKWKDWPLWTSTWEPSAHLNEHLIRAYSNPTVTVERLQSASVAFLEGILSILKSNA</sequence>
<dbReference type="OrthoDB" id="5946144at2759"/>
<keyword evidence="2" id="KW-0539">Nucleus</keyword>
<dbReference type="Pfam" id="PF00385">
    <property type="entry name" value="Chromo"/>
    <property type="match status" value="1"/>
</dbReference>
<reference evidence="4 5" key="1">
    <citation type="journal article" date="2018" name="Sci. Rep.">
        <title>Comparative analysis of the Pocillopora damicornis genome highlights role of immune system in coral evolution.</title>
        <authorList>
            <person name="Cunning R."/>
            <person name="Bay R.A."/>
            <person name="Gillette P."/>
            <person name="Baker A.C."/>
            <person name="Traylor-Knowles N."/>
        </authorList>
    </citation>
    <scope>NUCLEOTIDE SEQUENCE [LARGE SCALE GENOMIC DNA]</scope>
    <source>
        <strain evidence="4">RSMAS</strain>
        <tissue evidence="4">Whole animal</tissue>
    </source>
</reference>
<dbReference type="InterPro" id="IPR016197">
    <property type="entry name" value="Chromo-like_dom_sf"/>
</dbReference>
<evidence type="ECO:0000259" key="3">
    <source>
        <dbReference type="PROSITE" id="PS50013"/>
    </source>
</evidence>
<dbReference type="EMBL" id="RCHS01001704">
    <property type="protein sequence ID" value="RMX52026.1"/>
    <property type="molecule type" value="Genomic_DNA"/>
</dbReference>
<dbReference type="SUPFAM" id="SSF54160">
    <property type="entry name" value="Chromo domain-like"/>
    <property type="match status" value="1"/>
</dbReference>
<dbReference type="PROSITE" id="PS50013">
    <property type="entry name" value="CHROMO_2"/>
    <property type="match status" value="1"/>
</dbReference>
<evidence type="ECO:0000256" key="2">
    <source>
        <dbReference type="ARBA" id="ARBA00023242"/>
    </source>
</evidence>
<comment type="caution">
    <text evidence="4">The sequence shown here is derived from an EMBL/GenBank/DDBJ whole genome shotgun (WGS) entry which is preliminary data.</text>
</comment>
<accession>A0A3M6UEL6</accession>
<dbReference type="InterPro" id="IPR000953">
    <property type="entry name" value="Chromo/chromo_shadow_dom"/>
</dbReference>
<evidence type="ECO:0000313" key="4">
    <source>
        <dbReference type="EMBL" id="RMX52026.1"/>
    </source>
</evidence>
<dbReference type="Proteomes" id="UP000275408">
    <property type="component" value="Unassembled WGS sequence"/>
</dbReference>
<gene>
    <name evidence="4" type="ORF">pdam_00003758</name>
</gene>
<name>A0A3M6UEL6_POCDA</name>
<evidence type="ECO:0000256" key="1">
    <source>
        <dbReference type="ARBA" id="ARBA00004123"/>
    </source>
</evidence>
<keyword evidence="5" id="KW-1185">Reference proteome</keyword>
<evidence type="ECO:0000313" key="5">
    <source>
        <dbReference type="Proteomes" id="UP000275408"/>
    </source>
</evidence>
<dbReference type="PROSITE" id="PS00598">
    <property type="entry name" value="CHROMO_1"/>
    <property type="match status" value="1"/>
</dbReference>
<dbReference type="GO" id="GO:0005634">
    <property type="term" value="C:nucleus"/>
    <property type="evidence" value="ECO:0007669"/>
    <property type="project" value="UniProtKB-SubCell"/>
</dbReference>
<dbReference type="InterPro" id="IPR023780">
    <property type="entry name" value="Chromo_domain"/>
</dbReference>
<dbReference type="Gene3D" id="2.40.50.40">
    <property type="match status" value="1"/>
</dbReference>
<feature type="domain" description="Chromo" evidence="3">
    <location>
        <begin position="42"/>
        <end position="80"/>
    </location>
</feature>
<protein>
    <recommendedName>
        <fullName evidence="3">Chromo domain-containing protein</fullName>
    </recommendedName>
</protein>
<organism evidence="4 5">
    <name type="scientific">Pocillopora damicornis</name>
    <name type="common">Cauliflower coral</name>
    <name type="synonym">Millepora damicornis</name>
    <dbReference type="NCBI Taxonomy" id="46731"/>
    <lineage>
        <taxon>Eukaryota</taxon>
        <taxon>Metazoa</taxon>
        <taxon>Cnidaria</taxon>
        <taxon>Anthozoa</taxon>
        <taxon>Hexacorallia</taxon>
        <taxon>Scleractinia</taxon>
        <taxon>Astrocoeniina</taxon>
        <taxon>Pocilloporidae</taxon>
        <taxon>Pocillopora</taxon>
    </lineage>
</organism>
<dbReference type="SMART" id="SM00298">
    <property type="entry name" value="CHROMO"/>
    <property type="match status" value="1"/>
</dbReference>
<comment type="subcellular location">
    <subcellularLocation>
        <location evidence="1">Nucleus</location>
    </subcellularLocation>
</comment>
<dbReference type="InterPro" id="IPR023779">
    <property type="entry name" value="Chromodomain_CS"/>
</dbReference>